<dbReference type="PROSITE" id="PS51257">
    <property type="entry name" value="PROKAR_LIPOPROTEIN"/>
    <property type="match status" value="1"/>
</dbReference>
<protein>
    <submittedName>
        <fullName evidence="2">Uncharacterized protein</fullName>
    </submittedName>
</protein>
<accession>A0A9X9S5T2</accession>
<dbReference type="AlphaFoldDB" id="A0A9X9S5T2"/>
<sequence>MKDRETHPKAAGGNAAFIGILVCVVICGVMAAGCSSFSTKGNISSLEEGIVITTGDGNIGPNFASYPVTIKNTAIFSVKDVRLQADLLDITGGGETVLSSQEIDAGSFAPGESRTVDVEFRLIRLIGKDVELRVTRVG</sequence>
<dbReference type="EMBL" id="CP113361">
    <property type="protein sequence ID" value="WAI02002.1"/>
    <property type="molecule type" value="Genomic_DNA"/>
</dbReference>
<dbReference type="RefSeq" id="WP_268187280.1">
    <property type="nucleotide sequence ID" value="NZ_CP113361.1"/>
</dbReference>
<reference evidence="2" key="1">
    <citation type="submission" date="2022-11" db="EMBL/GenBank/DDBJ databases">
        <title>Complete genome sequence of Methanogenium organophilum DSM 3596.</title>
        <authorList>
            <person name="Chen S.-C."/>
            <person name="Lai S.-J."/>
            <person name="You Y.-T."/>
        </authorList>
    </citation>
    <scope>NUCLEOTIDE SEQUENCE</scope>
    <source>
        <strain evidence="2">DSM 3596</strain>
    </source>
</reference>
<proteinExistence type="predicted"/>
<keyword evidence="1" id="KW-0472">Membrane</keyword>
<dbReference type="GeneID" id="76834194"/>
<dbReference type="KEGG" id="mou:OU421_03790"/>
<gene>
    <name evidence="2" type="ORF">OU421_03790</name>
</gene>
<evidence type="ECO:0000256" key="1">
    <source>
        <dbReference type="SAM" id="Phobius"/>
    </source>
</evidence>
<keyword evidence="3" id="KW-1185">Reference proteome</keyword>
<evidence type="ECO:0000313" key="3">
    <source>
        <dbReference type="Proteomes" id="UP001163096"/>
    </source>
</evidence>
<name>A0A9X9S5T2_METOG</name>
<keyword evidence="1" id="KW-0812">Transmembrane</keyword>
<evidence type="ECO:0000313" key="2">
    <source>
        <dbReference type="EMBL" id="WAI02002.1"/>
    </source>
</evidence>
<organism evidence="2 3">
    <name type="scientific">Methanogenium organophilum</name>
    <dbReference type="NCBI Taxonomy" id="2199"/>
    <lineage>
        <taxon>Archaea</taxon>
        <taxon>Methanobacteriati</taxon>
        <taxon>Methanobacteriota</taxon>
        <taxon>Stenosarchaea group</taxon>
        <taxon>Methanomicrobia</taxon>
        <taxon>Methanomicrobiales</taxon>
        <taxon>Methanomicrobiaceae</taxon>
        <taxon>Methanogenium</taxon>
    </lineage>
</organism>
<dbReference type="Proteomes" id="UP001163096">
    <property type="component" value="Chromosome"/>
</dbReference>
<keyword evidence="1" id="KW-1133">Transmembrane helix</keyword>
<feature type="transmembrane region" description="Helical" evidence="1">
    <location>
        <begin position="12"/>
        <end position="33"/>
    </location>
</feature>